<feature type="chain" id="PRO_5042494686" description="Secreted protein" evidence="1">
    <location>
        <begin position="18"/>
        <end position="126"/>
    </location>
</feature>
<evidence type="ECO:0000313" key="2">
    <source>
        <dbReference type="EMBL" id="KAK1636254.1"/>
    </source>
</evidence>
<accession>A0AAI9ZSX9</accession>
<evidence type="ECO:0000256" key="1">
    <source>
        <dbReference type="SAM" id="SignalP"/>
    </source>
</evidence>
<dbReference type="AlphaFoldDB" id="A0AAI9ZSX9"/>
<name>A0AAI9ZSX9_9PEZI</name>
<reference evidence="2" key="1">
    <citation type="submission" date="2021-06" db="EMBL/GenBank/DDBJ databases">
        <title>Comparative genomics, transcriptomics and evolutionary studies reveal genomic signatures of adaptation to plant cell wall in hemibiotrophic fungi.</title>
        <authorList>
            <consortium name="DOE Joint Genome Institute"/>
            <person name="Baroncelli R."/>
            <person name="Diaz J.F."/>
            <person name="Benocci T."/>
            <person name="Peng M."/>
            <person name="Battaglia E."/>
            <person name="Haridas S."/>
            <person name="Andreopoulos W."/>
            <person name="Labutti K."/>
            <person name="Pangilinan J."/>
            <person name="Floch G.L."/>
            <person name="Makela M.R."/>
            <person name="Henrissat B."/>
            <person name="Grigoriev I.V."/>
            <person name="Crouch J.A."/>
            <person name="De Vries R.P."/>
            <person name="Sukno S.A."/>
            <person name="Thon M.R."/>
        </authorList>
    </citation>
    <scope>NUCLEOTIDE SEQUENCE</scope>
    <source>
        <strain evidence="2">CBS 102054</strain>
    </source>
</reference>
<gene>
    <name evidence="2" type="ORF">BDP81DRAFT_35704</name>
</gene>
<organism evidence="2 3">
    <name type="scientific">Colletotrichum phormii</name>
    <dbReference type="NCBI Taxonomy" id="359342"/>
    <lineage>
        <taxon>Eukaryota</taxon>
        <taxon>Fungi</taxon>
        <taxon>Dikarya</taxon>
        <taxon>Ascomycota</taxon>
        <taxon>Pezizomycotina</taxon>
        <taxon>Sordariomycetes</taxon>
        <taxon>Hypocreomycetidae</taxon>
        <taxon>Glomerellales</taxon>
        <taxon>Glomerellaceae</taxon>
        <taxon>Colletotrichum</taxon>
        <taxon>Colletotrichum acutatum species complex</taxon>
    </lineage>
</organism>
<protein>
    <recommendedName>
        <fullName evidence="4">Secreted protein</fullName>
    </recommendedName>
</protein>
<dbReference type="Proteomes" id="UP001243989">
    <property type="component" value="Unassembled WGS sequence"/>
</dbReference>
<keyword evidence="3" id="KW-1185">Reference proteome</keyword>
<dbReference type="RefSeq" id="XP_060444861.1">
    <property type="nucleotide sequence ID" value="XM_060586324.1"/>
</dbReference>
<keyword evidence="1" id="KW-0732">Signal</keyword>
<comment type="caution">
    <text evidence="2">The sequence shown here is derived from an EMBL/GenBank/DDBJ whole genome shotgun (WGS) entry which is preliminary data.</text>
</comment>
<evidence type="ECO:0008006" key="4">
    <source>
        <dbReference type="Google" id="ProtNLM"/>
    </source>
</evidence>
<evidence type="ECO:0000313" key="3">
    <source>
        <dbReference type="Proteomes" id="UP001243989"/>
    </source>
</evidence>
<dbReference type="EMBL" id="JAHMHQ010000011">
    <property type="protein sequence ID" value="KAK1636254.1"/>
    <property type="molecule type" value="Genomic_DNA"/>
</dbReference>
<sequence>MTCAFLSFYSSLLSSLAFDPIAGSFVLDGGGALLPMGPHCIHKVSSVYGVSFRLLPKNSRQRWTQPAVLTPSQLSFLRSPTSSFLQLASCRCGKSHLAGRRTQTGPLASFHSKLWHLGHGRWERIQ</sequence>
<dbReference type="GeneID" id="85471186"/>
<proteinExistence type="predicted"/>
<feature type="signal peptide" evidence="1">
    <location>
        <begin position="1"/>
        <end position="17"/>
    </location>
</feature>